<feature type="compositionally biased region" description="Low complexity" evidence="1">
    <location>
        <begin position="172"/>
        <end position="188"/>
    </location>
</feature>
<evidence type="ECO:0008006" key="4">
    <source>
        <dbReference type="Google" id="ProtNLM"/>
    </source>
</evidence>
<dbReference type="InParanoid" id="A3LTW1"/>
<evidence type="ECO:0000313" key="2">
    <source>
        <dbReference type="EMBL" id="ABN66134.2"/>
    </source>
</evidence>
<organism evidence="2 3">
    <name type="scientific">Scheffersomyces stipitis (strain ATCC 58785 / CBS 6054 / NBRC 10063 / NRRL Y-11545)</name>
    <name type="common">Yeast</name>
    <name type="synonym">Pichia stipitis</name>
    <dbReference type="NCBI Taxonomy" id="322104"/>
    <lineage>
        <taxon>Eukaryota</taxon>
        <taxon>Fungi</taxon>
        <taxon>Dikarya</taxon>
        <taxon>Ascomycota</taxon>
        <taxon>Saccharomycotina</taxon>
        <taxon>Pichiomycetes</taxon>
        <taxon>Debaryomycetaceae</taxon>
        <taxon>Scheffersomyces</taxon>
    </lineage>
</organism>
<dbReference type="FunCoup" id="A3LTW1">
    <property type="interactions" value="7"/>
</dbReference>
<keyword evidence="3" id="KW-1185">Reference proteome</keyword>
<feature type="non-terminal residue" evidence="2">
    <location>
        <position position="503"/>
    </location>
</feature>
<dbReference type="GeneID" id="4838513"/>
<name>A3LTW1_PICST</name>
<dbReference type="RefSeq" id="XP_001384163.2">
    <property type="nucleotide sequence ID" value="XM_001384126.1"/>
</dbReference>
<reference evidence="2 3" key="1">
    <citation type="journal article" date="2007" name="Nat. Biotechnol.">
        <title>Genome sequence of the lignocellulose-bioconverting and xylose-fermenting yeast Pichia stipitis.</title>
        <authorList>
            <person name="Jeffries T.W."/>
            <person name="Grigoriev I.V."/>
            <person name="Grimwood J."/>
            <person name="Laplaza J.M."/>
            <person name="Aerts A."/>
            <person name="Salamov A."/>
            <person name="Schmutz J."/>
            <person name="Lindquist E."/>
            <person name="Dehal P."/>
            <person name="Shapiro H."/>
            <person name="Jin Y.S."/>
            <person name="Passoth V."/>
            <person name="Richardson P.M."/>
        </authorList>
    </citation>
    <scope>NUCLEOTIDE SEQUENCE [LARGE SCALE GENOMIC DNA]</scope>
    <source>
        <strain evidence="3">ATCC 58785 / CBS 6054 / NBRC 10063 / NRRL Y-11545</strain>
    </source>
</reference>
<dbReference type="InterPro" id="IPR029005">
    <property type="entry name" value="LIM-bd/SEUSS"/>
</dbReference>
<sequence>MNGNTNMNVVNMTGMNINMAGLNNQRSAAMAAMIQNQNFNNPMQAAQQHQQQQTAQQAASQQQPPRPGISRATTLQSGTPVQQKDPHNTNLMSAPSSAPLPTNNSTSAGNTRGHTPQMAVQSQPTSFNPQLQQGQQLQPGQKVNGLLPNNVTPIMASQQQPTPGGQRAALISQQQSQGQSQFQPAGQQAIGGQRPQGQQTPLPQSAHEQDQIQNEMNSRVLKRNLGNAGAMRVLEFIEQISNESPENLTSIEYWQRLIHTYCMPTSIFRISTAATLPSSSGIFSHGAAMKPNLFNVSFLDANLDTTSGVSSKFFELTTAFAARFFVTNVIIGNVAKFYVALPGLKFQVMNNGSIFLISRLQQQYIYNDGSIANLTGNVKLVMNRDLRIESVDIQYLSYQPSISFPALEAGWKLYMESKSKEMNKGPYDSKEFLSQIHRTAEAIRNTPGSGMHENVMRILQVGDVMSQLKPLMGFSTINSINSPLKSLELFLATNNQQAQGQLQ</sequence>
<feature type="region of interest" description="Disordered" evidence="1">
    <location>
        <begin position="43"/>
        <end position="212"/>
    </location>
</feature>
<evidence type="ECO:0000256" key="1">
    <source>
        <dbReference type="SAM" id="MobiDB-lite"/>
    </source>
</evidence>
<dbReference type="eggNOG" id="ENOG502QUF6">
    <property type="taxonomic scope" value="Eukaryota"/>
</dbReference>
<dbReference type="Proteomes" id="UP000002258">
    <property type="component" value="Chromosome 4"/>
</dbReference>
<gene>
    <name evidence="2" type="ORF">PICST_11238</name>
</gene>
<feature type="compositionally biased region" description="Low complexity" evidence="1">
    <location>
        <begin position="129"/>
        <end position="141"/>
    </location>
</feature>
<dbReference type="EMBL" id="CP000498">
    <property type="protein sequence ID" value="ABN66134.2"/>
    <property type="molecule type" value="Genomic_DNA"/>
</dbReference>
<dbReference type="OrthoDB" id="774557at2759"/>
<protein>
    <recommendedName>
        <fullName evidence="4">Morphogenetic regulator of filamentous growth protein 1</fullName>
    </recommendedName>
</protein>
<feature type="compositionally biased region" description="Polar residues" evidence="1">
    <location>
        <begin position="71"/>
        <end position="128"/>
    </location>
</feature>
<accession>A3LTW1</accession>
<feature type="compositionally biased region" description="Low complexity" evidence="1">
    <location>
        <begin position="44"/>
        <end position="63"/>
    </location>
</feature>
<feature type="compositionally biased region" description="Polar residues" evidence="1">
    <location>
        <begin position="147"/>
        <end position="163"/>
    </location>
</feature>
<dbReference type="HOGENOM" id="CLU_542455_0_0_1"/>
<dbReference type="AlphaFoldDB" id="A3LTW1"/>
<dbReference type="STRING" id="322104.A3LTW1"/>
<dbReference type="OMA" id="HNSAQNT"/>
<evidence type="ECO:0000313" key="3">
    <source>
        <dbReference type="Proteomes" id="UP000002258"/>
    </source>
</evidence>
<dbReference type="Pfam" id="PF01803">
    <property type="entry name" value="LIM_bind"/>
    <property type="match status" value="1"/>
</dbReference>
<dbReference type="KEGG" id="pic:PICST_11238"/>
<proteinExistence type="predicted"/>